<organism evidence="2 3">
    <name type="scientific">Leptolyngbya subtilissima DQ-A4</name>
    <dbReference type="NCBI Taxonomy" id="2933933"/>
    <lineage>
        <taxon>Bacteria</taxon>
        <taxon>Bacillati</taxon>
        <taxon>Cyanobacteriota</taxon>
        <taxon>Cyanophyceae</taxon>
        <taxon>Leptolyngbyales</taxon>
        <taxon>Leptolyngbyaceae</taxon>
        <taxon>Leptolyngbya group</taxon>
        <taxon>Leptolyngbya</taxon>
    </lineage>
</organism>
<protein>
    <submittedName>
        <fullName evidence="2">Uncharacterized protein</fullName>
    </submittedName>
</protein>
<evidence type="ECO:0000256" key="1">
    <source>
        <dbReference type="SAM" id="MobiDB-lite"/>
    </source>
</evidence>
<sequence length="158" mass="17639">MSDKQSAKKRSGLGDSPLSLFSPTTDPEERVPAQVEPEPEPESEQLVEKVVSIAAKPSELQKPLQSPTLQETTPEFLVGVEGSDKESIGLQVTRDINDWLDEVVKEGRRKHGKKLKKQVIIQAGIELLRAMPVDWTDIGDLDELRAKLSELKESCRRK</sequence>
<dbReference type="Proteomes" id="UP001482513">
    <property type="component" value="Unassembled WGS sequence"/>
</dbReference>
<evidence type="ECO:0000313" key="2">
    <source>
        <dbReference type="EMBL" id="MEP0949699.1"/>
    </source>
</evidence>
<gene>
    <name evidence="2" type="ORF">NC992_22665</name>
</gene>
<name>A0ABV0KAS3_9CYAN</name>
<accession>A0ABV0KAS3</accession>
<comment type="caution">
    <text evidence="2">The sequence shown here is derived from an EMBL/GenBank/DDBJ whole genome shotgun (WGS) entry which is preliminary data.</text>
</comment>
<dbReference type="EMBL" id="JAMPKX010000014">
    <property type="protein sequence ID" value="MEP0949699.1"/>
    <property type="molecule type" value="Genomic_DNA"/>
</dbReference>
<feature type="region of interest" description="Disordered" evidence="1">
    <location>
        <begin position="1"/>
        <end position="46"/>
    </location>
</feature>
<evidence type="ECO:0000313" key="3">
    <source>
        <dbReference type="Proteomes" id="UP001482513"/>
    </source>
</evidence>
<reference evidence="2 3" key="1">
    <citation type="submission" date="2022-04" db="EMBL/GenBank/DDBJ databases">
        <title>Positive selection, recombination, and allopatry shape intraspecific diversity of widespread and dominant cyanobacteria.</title>
        <authorList>
            <person name="Wei J."/>
            <person name="Shu W."/>
            <person name="Hu C."/>
        </authorList>
    </citation>
    <scope>NUCLEOTIDE SEQUENCE [LARGE SCALE GENOMIC DNA]</scope>
    <source>
        <strain evidence="2 3">DQ-A4</strain>
    </source>
</reference>
<proteinExistence type="predicted"/>
<keyword evidence="3" id="KW-1185">Reference proteome</keyword>
<dbReference type="RefSeq" id="WP_190707834.1">
    <property type="nucleotide sequence ID" value="NZ_JAMPKX010000014.1"/>
</dbReference>